<dbReference type="EC" id="1.1.1.205" evidence="6"/>
<dbReference type="SUPFAM" id="SSF51412">
    <property type="entry name" value="Inosine monophosphate dehydrogenase (IMPDH)"/>
    <property type="match status" value="1"/>
</dbReference>
<dbReference type="AlphaFoldDB" id="A0A170PQT4"/>
<accession>A0A170PQT4</accession>
<keyword evidence="4" id="KW-0129">CBS domain</keyword>
<dbReference type="InterPro" id="IPR005990">
    <property type="entry name" value="IMP_DH"/>
</dbReference>
<dbReference type="CDD" id="cd04601">
    <property type="entry name" value="CBS_pair_IMPDH"/>
    <property type="match status" value="1"/>
</dbReference>
<dbReference type="CDD" id="cd00381">
    <property type="entry name" value="IMPDH"/>
    <property type="match status" value="1"/>
</dbReference>
<evidence type="ECO:0000313" key="6">
    <source>
        <dbReference type="EMBL" id="CUS50744.1"/>
    </source>
</evidence>
<comment type="similarity">
    <text evidence="1">Belongs to the IMPDH/GMPR family.</text>
</comment>
<dbReference type="GO" id="GO:0006183">
    <property type="term" value="P:GTP biosynthetic process"/>
    <property type="evidence" value="ECO:0007669"/>
    <property type="project" value="TreeGrafter"/>
</dbReference>
<dbReference type="PIRSF" id="PIRSF000130">
    <property type="entry name" value="IMPDH"/>
    <property type="match status" value="1"/>
</dbReference>
<dbReference type="Pfam" id="PF00571">
    <property type="entry name" value="CBS"/>
    <property type="match status" value="2"/>
</dbReference>
<keyword evidence="2" id="KW-0479">Metal-binding</keyword>
<dbReference type="PANTHER" id="PTHR11911:SF111">
    <property type="entry name" value="INOSINE-5'-MONOPHOSPHATE DEHYDROGENASE"/>
    <property type="match status" value="1"/>
</dbReference>
<dbReference type="GO" id="GO:0003938">
    <property type="term" value="F:IMP dehydrogenase activity"/>
    <property type="evidence" value="ECO:0007669"/>
    <property type="project" value="UniProtKB-EC"/>
</dbReference>
<name>A0A170PQT4_9ZZZZ</name>
<dbReference type="GO" id="GO:0046872">
    <property type="term" value="F:metal ion binding"/>
    <property type="evidence" value="ECO:0007669"/>
    <property type="project" value="UniProtKB-KW"/>
</dbReference>
<dbReference type="InterPro" id="IPR000644">
    <property type="entry name" value="CBS_dom"/>
</dbReference>
<dbReference type="InterPro" id="IPR001093">
    <property type="entry name" value="IMP_DH_GMPRt"/>
</dbReference>
<dbReference type="EMBL" id="CZRL01000036">
    <property type="protein sequence ID" value="CUS50744.1"/>
    <property type="molecule type" value="Genomic_DNA"/>
</dbReference>
<dbReference type="PANTHER" id="PTHR11911">
    <property type="entry name" value="INOSINE-5-MONOPHOSPHATE DEHYDROGENASE RELATED"/>
    <property type="match status" value="1"/>
</dbReference>
<evidence type="ECO:0000256" key="3">
    <source>
        <dbReference type="ARBA" id="ARBA00023002"/>
    </source>
</evidence>
<evidence type="ECO:0000259" key="5">
    <source>
        <dbReference type="PROSITE" id="PS51371"/>
    </source>
</evidence>
<sequence length="489" mass="52924">MNSNSLDPTWIGKTFDDFLFRPQKGITESRATISLTSQLTGQVSLELPIVSSNMDSVTGLDMAETMALEGGLGVIHRGQSIEKQAALVSRVKRSHSAVIENPLCLPITATVGEAKLFARRHNINGILIETAEGSGVLAGVLTRRDIPWQRDFDDKPVAEFMTTFDHLTTAPADVSTGTAEQIMFEGRFERLPLIDGERRIQGLITRKDVRFLRERPYASKDNKARLLTAAAIGCAGDYLERADELLKSGTDCFFVDIAHGHSIVMETAIDHLKSQCPGVPLVCGNVATADGARFVRDIGADAVKVGVGPGRGCRTRLETAAGVPQLQAIRETWCAVGGEIRIMADGGVKHDKDIFLALACGADTVMLGSALSGTDEAPGRVIEDPATHTKKKIYRGMTSPEAVLESLYDSDDTDTVDAALYTPPEGQEIQVPYKGSVIDILQRIRGHLRSAVSYAGEASLSAARDKTLPDPLKFMVPLSESSRRESYER</sequence>
<organism evidence="6">
    <name type="scientific">hydrothermal vent metagenome</name>
    <dbReference type="NCBI Taxonomy" id="652676"/>
    <lineage>
        <taxon>unclassified sequences</taxon>
        <taxon>metagenomes</taxon>
        <taxon>ecological metagenomes</taxon>
    </lineage>
</organism>
<dbReference type="FunFam" id="3.20.20.70:FF:000424">
    <property type="entry name" value="Inosine-5'-monophosphate dehydrogenase 2"/>
    <property type="match status" value="1"/>
</dbReference>
<dbReference type="InterPro" id="IPR046342">
    <property type="entry name" value="CBS_dom_sf"/>
</dbReference>
<reference evidence="6" key="1">
    <citation type="submission" date="2015-10" db="EMBL/GenBank/DDBJ databases">
        <authorList>
            <person name="Gilbert D.G."/>
        </authorList>
    </citation>
    <scope>NUCLEOTIDE SEQUENCE</scope>
</reference>
<feature type="domain" description="CBS" evidence="5">
    <location>
        <begin position="161"/>
        <end position="219"/>
    </location>
</feature>
<dbReference type="InterPro" id="IPR013785">
    <property type="entry name" value="Aldolase_TIM"/>
</dbReference>
<dbReference type="PROSITE" id="PS51371">
    <property type="entry name" value="CBS"/>
    <property type="match status" value="1"/>
</dbReference>
<protein>
    <submittedName>
        <fullName evidence="6">Inosine-5'-monophosphate dehydrogenase / CBS domain</fullName>
        <ecNumber evidence="6">1.1.1.205</ecNumber>
    </submittedName>
</protein>
<dbReference type="SUPFAM" id="SSF54631">
    <property type="entry name" value="CBS-domain pair"/>
    <property type="match status" value="1"/>
</dbReference>
<proteinExistence type="inferred from homology"/>
<evidence type="ECO:0000256" key="4">
    <source>
        <dbReference type="ARBA" id="ARBA00023122"/>
    </source>
</evidence>
<dbReference type="SMART" id="SM01240">
    <property type="entry name" value="IMPDH"/>
    <property type="match status" value="1"/>
</dbReference>
<dbReference type="SMART" id="SM00116">
    <property type="entry name" value="CBS"/>
    <property type="match status" value="2"/>
</dbReference>
<evidence type="ECO:0000256" key="1">
    <source>
        <dbReference type="ARBA" id="ARBA00005502"/>
    </source>
</evidence>
<dbReference type="Gene3D" id="3.20.20.70">
    <property type="entry name" value="Aldolase class I"/>
    <property type="match status" value="1"/>
</dbReference>
<gene>
    <name evidence="6" type="ORF">MGWOODY_XGa1186</name>
</gene>
<evidence type="ECO:0000256" key="2">
    <source>
        <dbReference type="ARBA" id="ARBA00022723"/>
    </source>
</evidence>
<keyword evidence="3 6" id="KW-0560">Oxidoreductase</keyword>
<dbReference type="Pfam" id="PF00478">
    <property type="entry name" value="IMPDH"/>
    <property type="match status" value="1"/>
</dbReference>